<dbReference type="PROSITE" id="PS00680">
    <property type="entry name" value="MAP_1"/>
    <property type="match status" value="1"/>
</dbReference>
<comment type="catalytic activity">
    <reaction evidence="6 7">
        <text>Release of N-terminal amino acids, preferentially methionine, from peptides and arylamides.</text>
        <dbReference type="EC" id="3.4.11.18"/>
    </reaction>
</comment>
<dbReference type="GO" id="GO:0004239">
    <property type="term" value="F:initiator methionyl aminopeptidase activity"/>
    <property type="evidence" value="ECO:0007669"/>
    <property type="project" value="UniProtKB-EC"/>
</dbReference>
<feature type="binding site" evidence="6">
    <location>
        <position position="94"/>
    </location>
    <ligand>
        <name>a divalent metal cation</name>
        <dbReference type="ChEBI" id="CHEBI:60240"/>
        <label>1</label>
    </ligand>
</feature>
<feature type="binding site" evidence="6">
    <location>
        <position position="201"/>
    </location>
    <ligand>
        <name>a divalent metal cation</name>
        <dbReference type="ChEBI" id="CHEBI:60240"/>
        <label>2</label>
        <note>catalytic</note>
    </ligand>
</feature>
<keyword evidence="2 6" id="KW-0031">Aminopeptidase</keyword>
<keyword evidence="10" id="KW-1185">Reference proteome</keyword>
<keyword evidence="5 6" id="KW-0378">Hydrolase</keyword>
<evidence type="ECO:0000256" key="7">
    <source>
        <dbReference type="RuleBase" id="RU003653"/>
    </source>
</evidence>
<evidence type="ECO:0000256" key="1">
    <source>
        <dbReference type="ARBA" id="ARBA00002521"/>
    </source>
</evidence>
<feature type="binding site" evidence="6">
    <location>
        <position position="232"/>
    </location>
    <ligand>
        <name>a divalent metal cation</name>
        <dbReference type="ChEBI" id="CHEBI:60240"/>
        <label>1</label>
    </ligand>
</feature>
<sequence>MIIIKTEKEIEKMQTAADLLIQVHRALREEVKPGVSTLELDRFVEKFITDRGGYPEQKGYQGFPFSICASVNDEICHGFPSERKLKDGDLLTIDMVVNVDGYLADSAWSYAVGNLSDEGKKLMTVTKECLYKAIDIVKPGTRLGDIGHIIQSHAEANGFSVVRDFVGHGIGKNMHEDPQVLHYGKPNRGMRLEEGMVFTIEPMINAGDWPIAMDDNGWTARTRDGSLSCQYEHTLAVTKDGVIVLTEQGD</sequence>
<dbReference type="RefSeq" id="WP_148474452.1">
    <property type="nucleotide sequence ID" value="NZ_JAOQJD010000018.1"/>
</dbReference>
<feature type="binding site" evidence="6">
    <location>
        <position position="77"/>
    </location>
    <ligand>
        <name>substrate</name>
    </ligand>
</feature>
<dbReference type="CDD" id="cd01086">
    <property type="entry name" value="MetAP1"/>
    <property type="match status" value="1"/>
</dbReference>
<dbReference type="HAMAP" id="MF_01974">
    <property type="entry name" value="MetAP_1"/>
    <property type="match status" value="1"/>
</dbReference>
<comment type="caution">
    <text evidence="9">The sequence shown here is derived from an EMBL/GenBank/DDBJ whole genome shotgun (WGS) entry which is preliminary data.</text>
</comment>
<evidence type="ECO:0000256" key="3">
    <source>
        <dbReference type="ARBA" id="ARBA00022670"/>
    </source>
</evidence>
<feature type="binding site" evidence="6">
    <location>
        <position position="175"/>
    </location>
    <ligand>
        <name>substrate</name>
    </ligand>
</feature>
<keyword evidence="4 6" id="KW-0479">Metal-binding</keyword>
<evidence type="ECO:0000256" key="4">
    <source>
        <dbReference type="ARBA" id="ARBA00022723"/>
    </source>
</evidence>
<dbReference type="EMBL" id="JBBNPS010000030">
    <property type="protein sequence ID" value="MEQ3354226.1"/>
    <property type="molecule type" value="Genomic_DNA"/>
</dbReference>
<feature type="domain" description="Peptidase M24" evidence="8">
    <location>
        <begin position="11"/>
        <end position="239"/>
    </location>
</feature>
<proteinExistence type="inferred from homology"/>
<keyword evidence="3 6" id="KW-0645">Protease</keyword>
<feature type="binding site" evidence="6">
    <location>
        <position position="105"/>
    </location>
    <ligand>
        <name>a divalent metal cation</name>
        <dbReference type="ChEBI" id="CHEBI:60240"/>
        <label>1</label>
    </ligand>
</feature>
<dbReference type="EC" id="3.4.11.18" evidence="6 7"/>
<dbReference type="InterPro" id="IPR036005">
    <property type="entry name" value="Creatinase/aminopeptidase-like"/>
</dbReference>
<dbReference type="InterPro" id="IPR000994">
    <property type="entry name" value="Pept_M24"/>
</dbReference>
<reference evidence="9 10" key="1">
    <citation type="submission" date="2024-04" db="EMBL/GenBank/DDBJ databases">
        <title>Human intestinal bacterial collection.</title>
        <authorList>
            <person name="Pauvert C."/>
            <person name="Hitch T.C.A."/>
            <person name="Clavel T."/>
        </authorList>
    </citation>
    <scope>NUCLEOTIDE SEQUENCE [LARGE SCALE GENOMIC DNA]</scope>
    <source>
        <strain evidence="9 10">CLA-SR-H026</strain>
    </source>
</reference>
<organism evidence="9 10">
    <name type="scientific">Aedoeadaptatus acetigenes</name>
    <dbReference type="NCBI Taxonomy" id="2981723"/>
    <lineage>
        <taxon>Bacteria</taxon>
        <taxon>Bacillati</taxon>
        <taxon>Bacillota</taxon>
        <taxon>Tissierellia</taxon>
        <taxon>Tissierellales</taxon>
        <taxon>Peptoniphilaceae</taxon>
        <taxon>Aedoeadaptatus</taxon>
    </lineage>
</organism>
<gene>
    <name evidence="6 9" type="primary">map</name>
    <name evidence="9" type="ORF">AAA081_07970</name>
</gene>
<dbReference type="Gene3D" id="3.90.230.10">
    <property type="entry name" value="Creatinase/methionine aminopeptidase superfamily"/>
    <property type="match status" value="1"/>
</dbReference>
<dbReference type="Proteomes" id="UP001481872">
    <property type="component" value="Unassembled WGS sequence"/>
</dbReference>
<dbReference type="PANTHER" id="PTHR43330:SF17">
    <property type="entry name" value="METHIONINE AMINOPEPTIDASE"/>
    <property type="match status" value="1"/>
</dbReference>
<comment type="cofactor">
    <cofactor evidence="6">
        <name>Co(2+)</name>
        <dbReference type="ChEBI" id="CHEBI:48828"/>
    </cofactor>
    <cofactor evidence="6">
        <name>Zn(2+)</name>
        <dbReference type="ChEBI" id="CHEBI:29105"/>
    </cofactor>
    <cofactor evidence="6">
        <name>Mn(2+)</name>
        <dbReference type="ChEBI" id="CHEBI:29035"/>
    </cofactor>
    <cofactor evidence="6">
        <name>Fe(2+)</name>
        <dbReference type="ChEBI" id="CHEBI:29033"/>
    </cofactor>
    <text evidence="6">Binds 2 divalent metal cations per subunit. Has a high-affinity and a low affinity metal-binding site. The true nature of the physiological cofactor is under debate. The enzyme is active with cobalt, zinc, manganese or divalent iron ions. Most likely, methionine aminopeptidases function as mononuclear Fe(2+)-metalloproteases under physiological conditions, and the catalytically relevant metal-binding site has been assigned to the histidine-containing high-affinity site.</text>
</comment>
<feature type="binding site" evidence="6">
    <location>
        <position position="168"/>
    </location>
    <ligand>
        <name>a divalent metal cation</name>
        <dbReference type="ChEBI" id="CHEBI:60240"/>
        <label>2</label>
        <note>catalytic</note>
    </ligand>
</feature>
<dbReference type="NCBIfam" id="TIGR00500">
    <property type="entry name" value="met_pdase_I"/>
    <property type="match status" value="1"/>
</dbReference>
<dbReference type="SUPFAM" id="SSF55920">
    <property type="entry name" value="Creatinase/aminopeptidase"/>
    <property type="match status" value="1"/>
</dbReference>
<dbReference type="InterPro" id="IPR001714">
    <property type="entry name" value="Pept_M24_MAP"/>
</dbReference>
<evidence type="ECO:0000313" key="9">
    <source>
        <dbReference type="EMBL" id="MEQ3354226.1"/>
    </source>
</evidence>
<dbReference type="PANTHER" id="PTHR43330">
    <property type="entry name" value="METHIONINE AMINOPEPTIDASE"/>
    <property type="match status" value="1"/>
</dbReference>
<evidence type="ECO:0000256" key="6">
    <source>
        <dbReference type="HAMAP-Rule" id="MF_01974"/>
    </source>
</evidence>
<feature type="binding site" evidence="6">
    <location>
        <position position="105"/>
    </location>
    <ligand>
        <name>a divalent metal cation</name>
        <dbReference type="ChEBI" id="CHEBI:60240"/>
        <label>2</label>
        <note>catalytic</note>
    </ligand>
</feature>
<comment type="similarity">
    <text evidence="6">Belongs to the peptidase M24A family. Methionine aminopeptidase type 1 subfamily.</text>
</comment>
<evidence type="ECO:0000256" key="2">
    <source>
        <dbReference type="ARBA" id="ARBA00022438"/>
    </source>
</evidence>
<accession>A0ABV1J7P8</accession>
<protein>
    <recommendedName>
        <fullName evidence="6 7">Methionine aminopeptidase</fullName>
        <shortName evidence="6">MAP</shortName>
        <shortName evidence="6">MetAP</shortName>
        <ecNumber evidence="6 7">3.4.11.18</ecNumber>
    </recommendedName>
    <alternativeName>
        <fullName evidence="6">Peptidase M</fullName>
    </alternativeName>
</protein>
<evidence type="ECO:0000259" key="8">
    <source>
        <dbReference type="Pfam" id="PF00557"/>
    </source>
</evidence>
<dbReference type="PRINTS" id="PR00599">
    <property type="entry name" value="MAPEPTIDASE"/>
</dbReference>
<comment type="function">
    <text evidence="1 6">Removes the N-terminal methionine from nascent proteins. The N-terminal methionine is often cleaved when the second residue in the primary sequence is small and uncharged (Met-Ala-, Cys, Gly, Pro, Ser, Thr, or Val). Requires deformylation of the N(alpha)-formylated initiator methionine before it can be hydrolyzed.</text>
</comment>
<evidence type="ECO:0000313" key="10">
    <source>
        <dbReference type="Proteomes" id="UP001481872"/>
    </source>
</evidence>
<dbReference type="Pfam" id="PF00557">
    <property type="entry name" value="Peptidase_M24"/>
    <property type="match status" value="1"/>
</dbReference>
<comment type="subunit">
    <text evidence="6">Monomer.</text>
</comment>
<name>A0ABV1J7P8_9FIRM</name>
<evidence type="ECO:0000256" key="5">
    <source>
        <dbReference type="ARBA" id="ARBA00022801"/>
    </source>
</evidence>
<dbReference type="InterPro" id="IPR002467">
    <property type="entry name" value="Pept_M24A_MAP1"/>
</dbReference>
<feature type="binding site" evidence="6">
    <location>
        <position position="232"/>
    </location>
    <ligand>
        <name>a divalent metal cation</name>
        <dbReference type="ChEBI" id="CHEBI:60240"/>
        <label>2</label>
        <note>catalytic</note>
    </ligand>
</feature>